<dbReference type="InterPro" id="IPR036291">
    <property type="entry name" value="NAD(P)-bd_dom_sf"/>
</dbReference>
<keyword evidence="5" id="KW-1185">Reference proteome</keyword>
<dbReference type="RefSeq" id="WP_166098598.1">
    <property type="nucleotide sequence ID" value="NZ_JAADJT010000001.1"/>
</dbReference>
<dbReference type="PRINTS" id="PR00080">
    <property type="entry name" value="SDRFAMILY"/>
</dbReference>
<feature type="domain" description="Ketoreductase" evidence="3">
    <location>
        <begin position="8"/>
        <end position="187"/>
    </location>
</feature>
<dbReference type="PRINTS" id="PR00081">
    <property type="entry name" value="GDHRDH"/>
</dbReference>
<protein>
    <submittedName>
        <fullName evidence="4">SDR family oxidoreductase</fullName>
    </submittedName>
</protein>
<dbReference type="Pfam" id="PF13561">
    <property type="entry name" value="adh_short_C2"/>
    <property type="match status" value="1"/>
</dbReference>
<proteinExistence type="inferred from homology"/>
<evidence type="ECO:0000256" key="2">
    <source>
        <dbReference type="ARBA" id="ARBA00023002"/>
    </source>
</evidence>
<reference evidence="5" key="2">
    <citation type="submission" date="2023-07" db="EMBL/GenBank/DDBJ databases">
        <title>Duganella aceri sp. nov., isolated from tree sap.</title>
        <authorList>
            <person name="Kim I.S."/>
        </authorList>
    </citation>
    <scope>NUCLEOTIDE SEQUENCE [LARGE SCALE GENOMIC DNA]</scope>
    <source>
        <strain evidence="5">SAP-35</strain>
    </source>
</reference>
<accession>A0ABX0FFM1</accession>
<dbReference type="Proteomes" id="UP000666369">
    <property type="component" value="Unassembled WGS sequence"/>
</dbReference>
<sequence>MNKVLKGKVALVTGGSRGIGAASAMALAAQGADVAISYTANGDKAALVVAALQAQGVRAAAFQSDQGQQQQATQLVAEVVQAFGRLDILVANAGAFEAGDSIQGDAAAFNRMRAVNVDGVIATIRAAGQVIGDNGRIIAMASAAATRVGVPGLADYAASKAALVGYVKGVSRDLGPKGITVNALGIGPIETDMNPNVGDFASFLTSTTALGRYGRPEEIGAVVAFLASPEASFITGCVVPVDGGVTA</sequence>
<dbReference type="InterPro" id="IPR002347">
    <property type="entry name" value="SDR_fam"/>
</dbReference>
<dbReference type="SMART" id="SM00822">
    <property type="entry name" value="PKS_KR"/>
    <property type="match status" value="1"/>
</dbReference>
<dbReference type="PANTHER" id="PTHR43639">
    <property type="entry name" value="OXIDOREDUCTASE, SHORT-CHAIN DEHYDROGENASE/REDUCTASE FAMILY (AFU_ORTHOLOGUE AFUA_5G02870)"/>
    <property type="match status" value="1"/>
</dbReference>
<dbReference type="InterPro" id="IPR020904">
    <property type="entry name" value="Sc_DH/Rdtase_CS"/>
</dbReference>
<gene>
    <name evidence="4" type="ORF">GW587_03635</name>
</gene>
<keyword evidence="2" id="KW-0560">Oxidoreductase</keyword>
<dbReference type="PROSITE" id="PS00061">
    <property type="entry name" value="ADH_SHORT"/>
    <property type="match status" value="1"/>
</dbReference>
<evidence type="ECO:0000259" key="3">
    <source>
        <dbReference type="SMART" id="SM00822"/>
    </source>
</evidence>
<dbReference type="SUPFAM" id="SSF51735">
    <property type="entry name" value="NAD(P)-binding Rossmann-fold domains"/>
    <property type="match status" value="1"/>
</dbReference>
<dbReference type="EMBL" id="JAADJT010000001">
    <property type="protein sequence ID" value="NGZ83352.1"/>
    <property type="molecule type" value="Genomic_DNA"/>
</dbReference>
<reference evidence="4 5" key="1">
    <citation type="submission" date="2020-01" db="EMBL/GenBank/DDBJ databases">
        <authorList>
            <person name="Lee S.D."/>
        </authorList>
    </citation>
    <scope>NUCLEOTIDE SEQUENCE [LARGE SCALE GENOMIC DNA]</scope>
    <source>
        <strain evidence="4 5">SAP-35</strain>
    </source>
</reference>
<evidence type="ECO:0000313" key="4">
    <source>
        <dbReference type="EMBL" id="NGZ83352.1"/>
    </source>
</evidence>
<organism evidence="4 5">
    <name type="scientific">Duganella aceris</name>
    <dbReference type="NCBI Taxonomy" id="2703883"/>
    <lineage>
        <taxon>Bacteria</taxon>
        <taxon>Pseudomonadati</taxon>
        <taxon>Pseudomonadota</taxon>
        <taxon>Betaproteobacteria</taxon>
        <taxon>Burkholderiales</taxon>
        <taxon>Oxalobacteraceae</taxon>
        <taxon>Telluria group</taxon>
        <taxon>Duganella</taxon>
    </lineage>
</organism>
<name>A0ABX0FFM1_9BURK</name>
<dbReference type="PANTHER" id="PTHR43639:SF1">
    <property type="entry name" value="SHORT-CHAIN DEHYDROGENASE_REDUCTASE FAMILY PROTEIN"/>
    <property type="match status" value="1"/>
</dbReference>
<dbReference type="Gene3D" id="3.40.50.720">
    <property type="entry name" value="NAD(P)-binding Rossmann-like Domain"/>
    <property type="match status" value="1"/>
</dbReference>
<comment type="similarity">
    <text evidence="1">Belongs to the short-chain dehydrogenases/reductases (SDR) family.</text>
</comment>
<dbReference type="InterPro" id="IPR057326">
    <property type="entry name" value="KR_dom"/>
</dbReference>
<evidence type="ECO:0000256" key="1">
    <source>
        <dbReference type="ARBA" id="ARBA00006484"/>
    </source>
</evidence>
<comment type="caution">
    <text evidence="4">The sequence shown here is derived from an EMBL/GenBank/DDBJ whole genome shotgun (WGS) entry which is preliminary data.</text>
</comment>
<evidence type="ECO:0000313" key="5">
    <source>
        <dbReference type="Proteomes" id="UP000666369"/>
    </source>
</evidence>